<evidence type="ECO:0000313" key="4">
    <source>
        <dbReference type="EMBL" id="KYG66990.1"/>
    </source>
</evidence>
<dbReference type="AlphaFoldDB" id="A0A150WRD1"/>
<feature type="coiled-coil region" evidence="1">
    <location>
        <begin position="316"/>
        <end position="371"/>
    </location>
</feature>
<dbReference type="SUPFAM" id="SSF57997">
    <property type="entry name" value="Tropomyosin"/>
    <property type="match status" value="1"/>
</dbReference>
<feature type="signal peptide" evidence="3">
    <location>
        <begin position="1"/>
        <end position="19"/>
    </location>
</feature>
<evidence type="ECO:0000256" key="2">
    <source>
        <dbReference type="SAM" id="MobiDB-lite"/>
    </source>
</evidence>
<evidence type="ECO:0000256" key="1">
    <source>
        <dbReference type="SAM" id="Coils"/>
    </source>
</evidence>
<accession>A0A150WRD1</accession>
<evidence type="ECO:0000256" key="3">
    <source>
        <dbReference type="SAM" id="SignalP"/>
    </source>
</evidence>
<dbReference type="SUPFAM" id="SSF58042">
    <property type="entry name" value="Outer membrane lipoprotein"/>
    <property type="match status" value="1"/>
</dbReference>
<keyword evidence="1" id="KW-0175">Coiled coil</keyword>
<dbReference type="EMBL" id="LUKE01000001">
    <property type="protein sequence ID" value="KYG66990.1"/>
    <property type="molecule type" value="Genomic_DNA"/>
</dbReference>
<dbReference type="Gene3D" id="1.10.287.1490">
    <property type="match status" value="1"/>
</dbReference>
<protein>
    <submittedName>
        <fullName evidence="4">Uncharacterized protein</fullName>
    </submittedName>
</protein>
<gene>
    <name evidence="4" type="ORF">AZI86_08180</name>
</gene>
<proteinExistence type="predicted"/>
<feature type="chain" id="PRO_5007573497" evidence="3">
    <location>
        <begin position="20"/>
        <end position="681"/>
    </location>
</feature>
<sequence>MKPLKFVLAALLSSSFAWAEPIAYKDWMVQEGTDEIFAKDSCQAATNVAAGTNRTQLLLSFTKDRATVPQLLLKVWDQATPESQLLIKVSSKVSYPLFLWKASTQPDQPSIYWYAPIGWSPLADYIAAANTLTVQGASTHVIISLKGSSVSLQRTATCLKASEILPLDFLKKLNAKTEGAAANYASVDEMILGNEKTFEAYRTGLLKTKELTDLRKGSAKILAQETEALNTFNTAQKRWDSGDAALKTQLATQAQLQQTLAQTTGELQSQQTALPATQENAKNKQAIYEPLRKQFASYVADVDTKQSALNKNIRDTRNYQSRISDLESEIPRLRNEQSNLASRISSLSYDVDRARSNYQSKQSEADRYNVRWEYDRELRSDFTYSNRLRDAERYRDEGNRYANEARNSRTAQQAAQARLNHCQNQNPPQNCDSIQNEIRQHENQASQAEQRSRSAINNANNAQREAESRARSIMSEIERKKRSLESDADDAERRYRSLQSDLDSLQNRHNQISNILPDLRNELSYSRDQVPKLQAQRPSLEAALADSIQKRDTARIQLDFDRIEGEYKAAAAQLSDLEKAIAKSKSTIVSTESSLKKIKPVIEELTKDLAAKTLKRDQAAQKLASIQEALKPFRAQEAALVQTINELVVTFDDGKARYQRTYETWIAPVQAATWMNTIGSF</sequence>
<evidence type="ECO:0000313" key="5">
    <source>
        <dbReference type="Proteomes" id="UP000075320"/>
    </source>
</evidence>
<dbReference type="Proteomes" id="UP000075320">
    <property type="component" value="Unassembled WGS sequence"/>
</dbReference>
<feature type="compositionally biased region" description="Polar residues" evidence="2">
    <location>
        <begin position="432"/>
        <end position="449"/>
    </location>
</feature>
<reference evidence="4 5" key="1">
    <citation type="submission" date="2016-03" db="EMBL/GenBank/DDBJ databases">
        <authorList>
            <person name="Ploux O."/>
        </authorList>
    </citation>
    <scope>NUCLEOTIDE SEQUENCE [LARGE SCALE GENOMIC DNA]</scope>
    <source>
        <strain evidence="4 5">R0</strain>
    </source>
</reference>
<organism evidence="4 5">
    <name type="scientific">Bdellovibrio bacteriovorus</name>
    <dbReference type="NCBI Taxonomy" id="959"/>
    <lineage>
        <taxon>Bacteria</taxon>
        <taxon>Pseudomonadati</taxon>
        <taxon>Bdellovibrionota</taxon>
        <taxon>Bdellovibrionia</taxon>
        <taxon>Bdellovibrionales</taxon>
        <taxon>Pseudobdellovibrionaceae</taxon>
        <taxon>Bdellovibrio</taxon>
    </lineage>
</organism>
<feature type="region of interest" description="Disordered" evidence="2">
    <location>
        <begin position="400"/>
        <end position="492"/>
    </location>
</feature>
<dbReference type="RefSeq" id="WP_061834567.1">
    <property type="nucleotide sequence ID" value="NZ_LUKE01000001.1"/>
</dbReference>
<keyword evidence="3" id="KW-0732">Signal</keyword>
<feature type="compositionally biased region" description="Low complexity" evidence="2">
    <location>
        <begin position="422"/>
        <end position="431"/>
    </location>
</feature>
<name>A0A150WRD1_BDEBC</name>
<feature type="coiled-coil region" evidence="1">
    <location>
        <begin position="560"/>
        <end position="622"/>
    </location>
</feature>
<feature type="compositionally biased region" description="Basic and acidic residues" evidence="2">
    <location>
        <begin position="464"/>
        <end position="492"/>
    </location>
</feature>
<keyword evidence="5" id="KW-1185">Reference proteome</keyword>
<comment type="caution">
    <text evidence="4">The sequence shown here is derived from an EMBL/GenBank/DDBJ whole genome shotgun (WGS) entry which is preliminary data.</text>
</comment>